<feature type="transmembrane region" description="Helical" evidence="7">
    <location>
        <begin position="178"/>
        <end position="203"/>
    </location>
</feature>
<feature type="transmembrane region" description="Helical" evidence="7">
    <location>
        <begin position="239"/>
        <end position="257"/>
    </location>
</feature>
<feature type="transmembrane region" description="Helical" evidence="7">
    <location>
        <begin position="101"/>
        <end position="125"/>
    </location>
</feature>
<evidence type="ECO:0000256" key="2">
    <source>
        <dbReference type="ARBA" id="ARBA00022448"/>
    </source>
</evidence>
<evidence type="ECO:0000259" key="8">
    <source>
        <dbReference type="PROSITE" id="PS50928"/>
    </source>
</evidence>
<sequence length="272" mass="29306">MRRGRLIGAVGAGAFCLMALAPFAWLVLTSFKTQLEVTAIPPTLWPGGSLEFYRSALSRYGLMHFVLNSLVVAGGTTVCTLCLGVGAAYALARLRVPGRPWLMGGLLLVSMFPQISLAGPIWRILQAVGWLNSYQGLIIPYVTLTLPLAVWILTSYFSELPRELEEAAMLDGCGRLGALLRVILPLAGPGVFTAAILVFIYAWNEFFFALLIMTRRTVQTLPVGIALFQGQFTMPWGEIAAASTVATAPLVALVFLFQRRIVSGLSAGAIKG</sequence>
<feature type="transmembrane region" description="Helical" evidence="7">
    <location>
        <begin position="65"/>
        <end position="89"/>
    </location>
</feature>
<protein>
    <submittedName>
        <fullName evidence="9">Sugar ABC transporter permease</fullName>
    </submittedName>
</protein>
<feature type="transmembrane region" description="Helical" evidence="7">
    <location>
        <begin position="7"/>
        <end position="28"/>
    </location>
</feature>
<feature type="domain" description="ABC transmembrane type-1" evidence="8">
    <location>
        <begin position="66"/>
        <end position="257"/>
    </location>
</feature>
<organism evidence="9 10">
    <name type="scientific">Desulfoferula mesophila</name>
    <dbReference type="NCBI Taxonomy" id="3058419"/>
    <lineage>
        <taxon>Bacteria</taxon>
        <taxon>Pseudomonadati</taxon>
        <taxon>Thermodesulfobacteriota</taxon>
        <taxon>Desulfarculia</taxon>
        <taxon>Desulfarculales</taxon>
        <taxon>Desulfarculaceae</taxon>
        <taxon>Desulfoferula</taxon>
    </lineage>
</organism>
<evidence type="ECO:0000256" key="1">
    <source>
        <dbReference type="ARBA" id="ARBA00004651"/>
    </source>
</evidence>
<comment type="similarity">
    <text evidence="7">Belongs to the binding-protein-dependent transport system permease family.</text>
</comment>
<evidence type="ECO:0000256" key="6">
    <source>
        <dbReference type="ARBA" id="ARBA00023136"/>
    </source>
</evidence>
<evidence type="ECO:0000256" key="3">
    <source>
        <dbReference type="ARBA" id="ARBA00022475"/>
    </source>
</evidence>
<dbReference type="GO" id="GO:0055085">
    <property type="term" value="P:transmembrane transport"/>
    <property type="evidence" value="ECO:0007669"/>
    <property type="project" value="InterPro"/>
</dbReference>
<feature type="transmembrane region" description="Helical" evidence="7">
    <location>
        <begin position="137"/>
        <end position="157"/>
    </location>
</feature>
<dbReference type="AlphaFoldDB" id="A0AAU9F3X5"/>
<evidence type="ECO:0000256" key="7">
    <source>
        <dbReference type="RuleBase" id="RU363032"/>
    </source>
</evidence>
<evidence type="ECO:0000256" key="5">
    <source>
        <dbReference type="ARBA" id="ARBA00022989"/>
    </source>
</evidence>
<proteinExistence type="inferred from homology"/>
<dbReference type="EMBL" id="AP028679">
    <property type="protein sequence ID" value="BEQ16697.1"/>
    <property type="molecule type" value="Genomic_DNA"/>
</dbReference>
<dbReference type="SUPFAM" id="SSF161098">
    <property type="entry name" value="MetI-like"/>
    <property type="match status" value="1"/>
</dbReference>
<keyword evidence="6 7" id="KW-0472">Membrane</keyword>
<dbReference type="PROSITE" id="PS50928">
    <property type="entry name" value="ABC_TM1"/>
    <property type="match status" value="1"/>
</dbReference>
<dbReference type="InterPro" id="IPR000515">
    <property type="entry name" value="MetI-like"/>
</dbReference>
<comment type="subcellular location">
    <subcellularLocation>
        <location evidence="1 7">Cell membrane</location>
        <topology evidence="1 7">Multi-pass membrane protein</topology>
    </subcellularLocation>
</comment>
<dbReference type="GO" id="GO:0005886">
    <property type="term" value="C:plasma membrane"/>
    <property type="evidence" value="ECO:0007669"/>
    <property type="project" value="UniProtKB-SubCell"/>
</dbReference>
<dbReference type="KEGG" id="dmp:FAK_37630"/>
<dbReference type="InterPro" id="IPR035906">
    <property type="entry name" value="MetI-like_sf"/>
</dbReference>
<name>A0AAU9F3X5_9BACT</name>
<dbReference type="CDD" id="cd06261">
    <property type="entry name" value="TM_PBP2"/>
    <property type="match status" value="1"/>
</dbReference>
<keyword evidence="10" id="KW-1185">Reference proteome</keyword>
<keyword evidence="2 7" id="KW-0813">Transport</keyword>
<dbReference type="Pfam" id="PF00528">
    <property type="entry name" value="BPD_transp_1"/>
    <property type="match status" value="1"/>
</dbReference>
<keyword evidence="3" id="KW-1003">Cell membrane</keyword>
<reference evidence="10" key="1">
    <citation type="journal article" date="2023" name="Arch. Microbiol.">
        <title>Desulfoferula mesophilus gen. nov. sp. nov., a mesophilic sulfate-reducing bacterium isolated from a brackish lake sediment.</title>
        <authorList>
            <person name="Watanabe T."/>
            <person name="Yabe T."/>
            <person name="Tsuji J.M."/>
            <person name="Fukui M."/>
        </authorList>
    </citation>
    <scope>NUCLEOTIDE SEQUENCE [LARGE SCALE GENOMIC DNA]</scope>
    <source>
        <strain evidence="10">12FAK</strain>
    </source>
</reference>
<dbReference type="PANTHER" id="PTHR32243:SF18">
    <property type="entry name" value="INNER MEMBRANE ABC TRANSPORTER PERMEASE PROTEIN YCJP"/>
    <property type="match status" value="1"/>
</dbReference>
<accession>A0AAU9F3X5</accession>
<dbReference type="InterPro" id="IPR050901">
    <property type="entry name" value="BP-dep_ABC_trans_perm"/>
</dbReference>
<evidence type="ECO:0000256" key="4">
    <source>
        <dbReference type="ARBA" id="ARBA00022692"/>
    </source>
</evidence>
<dbReference type="PANTHER" id="PTHR32243">
    <property type="entry name" value="MALTOSE TRANSPORT SYSTEM PERMEASE-RELATED"/>
    <property type="match status" value="1"/>
</dbReference>
<evidence type="ECO:0000313" key="10">
    <source>
        <dbReference type="Proteomes" id="UP001366166"/>
    </source>
</evidence>
<dbReference type="Proteomes" id="UP001366166">
    <property type="component" value="Chromosome"/>
</dbReference>
<evidence type="ECO:0000313" key="9">
    <source>
        <dbReference type="EMBL" id="BEQ16697.1"/>
    </source>
</evidence>
<dbReference type="Gene3D" id="1.10.3720.10">
    <property type="entry name" value="MetI-like"/>
    <property type="match status" value="1"/>
</dbReference>
<keyword evidence="5 7" id="KW-1133">Transmembrane helix</keyword>
<dbReference type="RefSeq" id="WP_338602899.1">
    <property type="nucleotide sequence ID" value="NZ_AP028679.1"/>
</dbReference>
<keyword evidence="4 7" id="KW-0812">Transmembrane</keyword>
<gene>
    <name evidence="9" type="primary">malG</name>
    <name evidence="9" type="ORF">FAK_37630</name>
</gene>